<evidence type="ECO:0000259" key="2">
    <source>
        <dbReference type="Pfam" id="PF00093"/>
    </source>
</evidence>
<feature type="compositionally biased region" description="Basic and acidic residues" evidence="1">
    <location>
        <begin position="72"/>
        <end position="82"/>
    </location>
</feature>
<dbReference type="SMART" id="SM00364">
    <property type="entry name" value="LRR_BAC"/>
    <property type="match status" value="5"/>
</dbReference>
<gene>
    <name evidence="4" type="primary">si:dkey-6n6.1</name>
</gene>
<dbReference type="PROSITE" id="PS51450">
    <property type="entry name" value="LRR"/>
    <property type="match status" value="4"/>
</dbReference>
<dbReference type="FunFam" id="3.80.10.10:FF:000772">
    <property type="entry name" value="Extracellular matrix protein 2"/>
    <property type="match status" value="1"/>
</dbReference>
<dbReference type="GO" id="GO:0030198">
    <property type="term" value="P:extracellular matrix organization"/>
    <property type="evidence" value="ECO:0007669"/>
    <property type="project" value="TreeGrafter"/>
</dbReference>
<dbReference type="GO" id="GO:0010811">
    <property type="term" value="P:positive regulation of cell-substrate adhesion"/>
    <property type="evidence" value="ECO:0007669"/>
    <property type="project" value="TreeGrafter"/>
</dbReference>
<evidence type="ECO:0000256" key="1">
    <source>
        <dbReference type="SAM" id="MobiDB-lite"/>
    </source>
</evidence>
<feature type="compositionally biased region" description="Acidic residues" evidence="1">
    <location>
        <begin position="195"/>
        <end position="217"/>
    </location>
</feature>
<evidence type="ECO:0000313" key="3">
    <source>
        <dbReference type="Proteomes" id="UP000515152"/>
    </source>
</evidence>
<name>A0A8M1KM74_CLUHA</name>
<dbReference type="GeneID" id="105893646"/>
<dbReference type="GO" id="GO:0070052">
    <property type="term" value="F:collagen V binding"/>
    <property type="evidence" value="ECO:0007669"/>
    <property type="project" value="TreeGrafter"/>
</dbReference>
<dbReference type="InterPro" id="IPR003591">
    <property type="entry name" value="Leu-rich_rpt_typical-subtyp"/>
</dbReference>
<dbReference type="InterPro" id="IPR001007">
    <property type="entry name" value="VWF_dom"/>
</dbReference>
<proteinExistence type="predicted"/>
<organism evidence="3 4">
    <name type="scientific">Clupea harengus</name>
    <name type="common">Atlantic herring</name>
    <dbReference type="NCBI Taxonomy" id="7950"/>
    <lineage>
        <taxon>Eukaryota</taxon>
        <taxon>Metazoa</taxon>
        <taxon>Chordata</taxon>
        <taxon>Craniata</taxon>
        <taxon>Vertebrata</taxon>
        <taxon>Euteleostomi</taxon>
        <taxon>Actinopterygii</taxon>
        <taxon>Neopterygii</taxon>
        <taxon>Teleostei</taxon>
        <taxon>Clupei</taxon>
        <taxon>Clupeiformes</taxon>
        <taxon>Clupeoidei</taxon>
        <taxon>Clupeidae</taxon>
        <taxon>Clupea</taxon>
    </lineage>
</organism>
<dbReference type="KEGG" id="char:105893646"/>
<dbReference type="GO" id="GO:0031012">
    <property type="term" value="C:extracellular matrix"/>
    <property type="evidence" value="ECO:0007669"/>
    <property type="project" value="TreeGrafter"/>
</dbReference>
<accession>A0A8M1KM74</accession>
<dbReference type="FunFam" id="3.80.10.10:FF:001007">
    <property type="entry name" value="Si:dkey-32e6.6"/>
    <property type="match status" value="1"/>
</dbReference>
<dbReference type="Pfam" id="PF13855">
    <property type="entry name" value="LRR_8"/>
    <property type="match status" value="4"/>
</dbReference>
<dbReference type="GO" id="GO:0008201">
    <property type="term" value="F:heparin binding"/>
    <property type="evidence" value="ECO:0007669"/>
    <property type="project" value="TreeGrafter"/>
</dbReference>
<reference evidence="4" key="1">
    <citation type="submission" date="2025-08" db="UniProtKB">
        <authorList>
            <consortium name="RefSeq"/>
        </authorList>
    </citation>
    <scope>IDENTIFICATION</scope>
</reference>
<dbReference type="AlphaFoldDB" id="A0A8M1KM74"/>
<dbReference type="Proteomes" id="UP000515152">
    <property type="component" value="Chromosome 4"/>
</dbReference>
<feature type="region of interest" description="Disordered" evidence="1">
    <location>
        <begin position="47"/>
        <end position="95"/>
    </location>
</feature>
<dbReference type="PANTHER" id="PTHR46544:SF2">
    <property type="entry name" value="EXTRACELLULAR MATRIX PROTEIN 2-RELATED"/>
    <property type="match status" value="1"/>
</dbReference>
<evidence type="ECO:0000313" key="4">
    <source>
        <dbReference type="RefSeq" id="XP_042563478.1"/>
    </source>
</evidence>
<dbReference type="OrthoDB" id="676979at2759"/>
<dbReference type="InterPro" id="IPR001611">
    <property type="entry name" value="Leu-rich_rpt"/>
</dbReference>
<dbReference type="InterPro" id="IPR043184">
    <property type="entry name" value="ECM2"/>
</dbReference>
<dbReference type="SMART" id="SM00369">
    <property type="entry name" value="LRR_TYP"/>
    <property type="match status" value="10"/>
</dbReference>
<dbReference type="RefSeq" id="XP_042563478.1">
    <property type="nucleotide sequence ID" value="XM_042707544.1"/>
</dbReference>
<dbReference type="Pfam" id="PF00093">
    <property type="entry name" value="VWC"/>
    <property type="match status" value="1"/>
</dbReference>
<feature type="domain" description="VWFC" evidence="2">
    <location>
        <begin position="8"/>
        <end position="46"/>
    </location>
</feature>
<feature type="region of interest" description="Disordered" evidence="1">
    <location>
        <begin position="159"/>
        <end position="240"/>
    </location>
</feature>
<sequence>MPERTSQCLVNGISLFEGAVWSPEPCNVCQCRSGAVSCRAAPCPRLAQNGHQTGGQRAKKLPPRSENNVEVIPKKREKEKTPQRPAAKSKKPNSKVVLGTLPRRVEIVETPVRVVEVFQFCKGIQTPYYEQIYTLFHDYKPAPPQRRKPEAILKTEVAGGRQPLGWAPEGNTRAKLDLSPPAKKNTQHAQRQPFDDDDDDDDDYYDYLDDDDDDDDTSMMWPAPSTGRPVPMPTGRPVVPLTRRPVALPTRRPVVVPTGRPVMPAGRPVVKFNARPPIPHAQGNNYMESLPAGCLLSDSLIACGSTGMSHLPIISDPGVRTLYLADNKISKIPPRALAGLPNLEWLDLSKNKLDDFSFSPGLFQNLTRLRRLNLDGNNLTKIPALPSSLMELKINDNKLSGLTPNSFKGLFKLLTLELEDNYFHDGNVSPLTFRPLRKLIYLRLDDNRFRAIPSGLPTSLQEMHLSDNRVEVVQAGILNKTLNLRVLNLSHNKIREDRIAPRAWIHLSKLDSLDLSHNKLVHVPSFLPVALRHLTLHHNHIERIPGYVFAHMHPGLESLHLSYNRLREDGVDEVSFMGLSHSLAEMLLDHNRLSSVPRGILQLKALQQLRLNNNFISYVPLNAICDTRVSEDSPLMSVHLENNLIDRRSIPPTAFSCIKSYHSVVLRPQNYENIYE</sequence>
<dbReference type="PANTHER" id="PTHR46544">
    <property type="entry name" value="EXTRACELLULAR MATRIX PROTEIN 2-RELATED"/>
    <property type="match status" value="1"/>
</dbReference>
<keyword evidence="3" id="KW-1185">Reference proteome</keyword>
<protein>
    <submittedName>
        <fullName evidence="4">Extracellular matrix protein 2</fullName>
    </submittedName>
</protein>